<dbReference type="GO" id="GO:0008465">
    <property type="term" value="F:hydroxypyruvate reductase (NADH) activity"/>
    <property type="evidence" value="ECO:0007669"/>
    <property type="project" value="TreeGrafter"/>
</dbReference>
<evidence type="ECO:0000313" key="6">
    <source>
        <dbReference type="Proteomes" id="UP000092839"/>
    </source>
</evidence>
<proteinExistence type="inferred from homology"/>
<dbReference type="InterPro" id="IPR006139">
    <property type="entry name" value="D-isomer_2_OHA_DH_cat_dom"/>
</dbReference>
<dbReference type="SUPFAM" id="SSF52283">
    <property type="entry name" value="Formate/glycerate dehydrogenase catalytic domain-like"/>
    <property type="match status" value="1"/>
</dbReference>
<dbReference type="GO" id="GO:0005829">
    <property type="term" value="C:cytosol"/>
    <property type="evidence" value="ECO:0007669"/>
    <property type="project" value="TreeGrafter"/>
</dbReference>
<sequence>MTELPLIVLTNRVFPETRAMFEGVARIVANDEPEPWSYDQVIERCREAAGLMAFMTDCVDRAFLAQCPNLKVIGAALKGYDNIDVDAARERGVQVTIVPDLLTEPTAELAIGLMIALGRHIPAGDAGIRAAGFAGWRPQLYGTGISNSTVGIVGFGRVGQAIARRLSGFGCRIIAYDAEPFESPGVEAMALENLLKVADFVVLGLPLTESTTGLINAEAIGRMRRGTLLVNPARGSLVDEAAVADALERGQLGGYAADVFECEDWARPDRPAAIDARLTRPGARTVLTPHIGSAVTSVRREIELAAATSIIEALAGKVPGGLINRPARTRNPALTA</sequence>
<dbReference type="Pfam" id="PF00389">
    <property type="entry name" value="2-Hacid_dh"/>
    <property type="match status" value="1"/>
</dbReference>
<protein>
    <recommendedName>
        <fullName evidence="4">S-adenosyl-L-homocysteine hydrolase NAD binding domain-containing protein</fullName>
    </recommendedName>
</protein>
<dbReference type="SUPFAM" id="SSF51735">
    <property type="entry name" value="NAD(P)-binding Rossmann-fold domains"/>
    <property type="match status" value="1"/>
</dbReference>
<dbReference type="KEGG" id="bic:LMTR13_34860"/>
<evidence type="ECO:0000313" key="5">
    <source>
        <dbReference type="EMBL" id="ANW04545.1"/>
    </source>
</evidence>
<dbReference type="Proteomes" id="UP000092839">
    <property type="component" value="Chromosome"/>
</dbReference>
<keyword evidence="2 3" id="KW-0560">Oxidoreductase</keyword>
<dbReference type="InterPro" id="IPR029753">
    <property type="entry name" value="D-isomer_DH_CS"/>
</dbReference>
<dbReference type="InterPro" id="IPR006140">
    <property type="entry name" value="D-isomer_DH_NAD-bd"/>
</dbReference>
<dbReference type="STRING" id="1274631.LMTR13_34860"/>
<dbReference type="InterPro" id="IPR050223">
    <property type="entry name" value="D-isomer_2-hydroxyacid_DH"/>
</dbReference>
<dbReference type="RefSeq" id="WP_065731691.1">
    <property type="nucleotide sequence ID" value="NZ_CP016428.1"/>
</dbReference>
<dbReference type="AlphaFoldDB" id="A0A1B1UP92"/>
<dbReference type="InterPro" id="IPR029752">
    <property type="entry name" value="D-isomer_DH_CS1"/>
</dbReference>
<dbReference type="PANTHER" id="PTHR10996:SF257">
    <property type="entry name" value="GLYOXYLATE REDUCTASE 1"/>
    <property type="match status" value="1"/>
</dbReference>
<reference evidence="5 6" key="1">
    <citation type="submission" date="2016-07" db="EMBL/GenBank/DDBJ databases">
        <title>Complete genome sequence of Bradyrhizobium icense LMTR 13T, a potential inoculant strain isolated from lima bean (Phaseolus lunatus) in Peru.</title>
        <authorList>
            <person name="Ormeno-Orrillo E."/>
            <person name="Duran D."/>
            <person name="Rogel M.A."/>
            <person name="Rey L."/>
            <person name="Imperial J."/>
            <person name="Ruiz-Argueso T."/>
            <person name="Martinez-Romero E."/>
        </authorList>
    </citation>
    <scope>NUCLEOTIDE SEQUENCE [LARGE SCALE GENOMIC DNA]</scope>
    <source>
        <strain evidence="5 6">LMTR 13</strain>
    </source>
</reference>
<name>A0A1B1UP92_9BRAD</name>
<dbReference type="SMART" id="SM00997">
    <property type="entry name" value="AdoHcyase_NAD"/>
    <property type="match status" value="1"/>
</dbReference>
<dbReference type="InterPro" id="IPR036291">
    <property type="entry name" value="NAD(P)-bd_dom_sf"/>
</dbReference>
<dbReference type="EMBL" id="CP016428">
    <property type="protein sequence ID" value="ANW04545.1"/>
    <property type="molecule type" value="Genomic_DNA"/>
</dbReference>
<evidence type="ECO:0000259" key="4">
    <source>
        <dbReference type="SMART" id="SM00997"/>
    </source>
</evidence>
<accession>A0A1B1UP92</accession>
<dbReference type="PANTHER" id="PTHR10996">
    <property type="entry name" value="2-HYDROXYACID DEHYDROGENASE-RELATED"/>
    <property type="match status" value="1"/>
</dbReference>
<organism evidence="5 6">
    <name type="scientific">Bradyrhizobium icense</name>
    <dbReference type="NCBI Taxonomy" id="1274631"/>
    <lineage>
        <taxon>Bacteria</taxon>
        <taxon>Pseudomonadati</taxon>
        <taxon>Pseudomonadota</taxon>
        <taxon>Alphaproteobacteria</taxon>
        <taxon>Hyphomicrobiales</taxon>
        <taxon>Nitrobacteraceae</taxon>
        <taxon>Bradyrhizobium</taxon>
    </lineage>
</organism>
<evidence type="ECO:0000256" key="1">
    <source>
        <dbReference type="ARBA" id="ARBA00005854"/>
    </source>
</evidence>
<evidence type="ECO:0000256" key="2">
    <source>
        <dbReference type="ARBA" id="ARBA00023002"/>
    </source>
</evidence>
<keyword evidence="6" id="KW-1185">Reference proteome</keyword>
<dbReference type="Pfam" id="PF02826">
    <property type="entry name" value="2-Hacid_dh_C"/>
    <property type="match status" value="1"/>
</dbReference>
<comment type="similarity">
    <text evidence="1 3">Belongs to the D-isomer specific 2-hydroxyacid dehydrogenase family.</text>
</comment>
<dbReference type="GO" id="GO:0051287">
    <property type="term" value="F:NAD binding"/>
    <property type="evidence" value="ECO:0007669"/>
    <property type="project" value="InterPro"/>
</dbReference>
<dbReference type="CDD" id="cd12157">
    <property type="entry name" value="PTDH"/>
    <property type="match status" value="1"/>
</dbReference>
<feature type="domain" description="S-adenosyl-L-homocysteine hydrolase NAD binding" evidence="4">
    <location>
        <begin position="139"/>
        <end position="309"/>
    </location>
</feature>
<dbReference type="PROSITE" id="PS00671">
    <property type="entry name" value="D_2_HYDROXYACID_DH_3"/>
    <property type="match status" value="1"/>
</dbReference>
<evidence type="ECO:0000256" key="3">
    <source>
        <dbReference type="RuleBase" id="RU003719"/>
    </source>
</evidence>
<dbReference type="Gene3D" id="3.40.50.720">
    <property type="entry name" value="NAD(P)-binding Rossmann-like Domain"/>
    <property type="match status" value="2"/>
</dbReference>
<dbReference type="GO" id="GO:0030267">
    <property type="term" value="F:glyoxylate reductase (NADPH) activity"/>
    <property type="evidence" value="ECO:0007669"/>
    <property type="project" value="TreeGrafter"/>
</dbReference>
<gene>
    <name evidence="5" type="ORF">LMTR13_34860</name>
</gene>
<dbReference type="InterPro" id="IPR015878">
    <property type="entry name" value="Ado_hCys_hydrolase_NAD-bd"/>
</dbReference>
<dbReference type="PROSITE" id="PS00065">
    <property type="entry name" value="D_2_HYDROXYACID_DH_1"/>
    <property type="match status" value="1"/>
</dbReference>
<dbReference type="OrthoDB" id="9793626at2"/>